<dbReference type="AlphaFoldDB" id="A0A194UPR5"/>
<evidence type="ECO:0000313" key="2">
    <source>
        <dbReference type="EMBL" id="KUI53654.1"/>
    </source>
</evidence>
<proteinExistence type="predicted"/>
<reference evidence="3" key="1">
    <citation type="submission" date="2014-12" db="EMBL/GenBank/DDBJ databases">
        <title>Genome Sequence of Valsa Canker Pathogens Uncovers a Specific Adaption of Colonization on Woody Bark.</title>
        <authorList>
            <person name="Yin Z."/>
            <person name="Liu H."/>
            <person name="Gao X."/>
            <person name="Li Z."/>
            <person name="Song N."/>
            <person name="Ke X."/>
            <person name="Dai Q."/>
            <person name="Wu Y."/>
            <person name="Sun Y."/>
            <person name="Xu J.-R."/>
            <person name="Kang Z.K."/>
            <person name="Wang L."/>
            <person name="Huang L."/>
        </authorList>
    </citation>
    <scope>NUCLEOTIDE SEQUENCE [LARGE SCALE GENOMIC DNA]</scope>
    <source>
        <strain evidence="3">SXYL134</strain>
    </source>
</reference>
<name>A0A194UPR5_CYTMA</name>
<organism evidence="2 3">
    <name type="scientific">Cytospora mali</name>
    <name type="common">Apple Valsa canker fungus</name>
    <name type="synonym">Valsa mali</name>
    <dbReference type="NCBI Taxonomy" id="578113"/>
    <lineage>
        <taxon>Eukaryota</taxon>
        <taxon>Fungi</taxon>
        <taxon>Dikarya</taxon>
        <taxon>Ascomycota</taxon>
        <taxon>Pezizomycotina</taxon>
        <taxon>Sordariomycetes</taxon>
        <taxon>Sordariomycetidae</taxon>
        <taxon>Diaporthales</taxon>
        <taxon>Cytosporaceae</taxon>
        <taxon>Cytospora</taxon>
    </lineage>
</organism>
<protein>
    <submittedName>
        <fullName evidence="2">Uncharacterized protein</fullName>
    </submittedName>
</protein>
<gene>
    <name evidence="2" type="ORF">VP1G_10585</name>
</gene>
<accession>A0A194UPR5</accession>
<evidence type="ECO:0000256" key="1">
    <source>
        <dbReference type="SAM" id="MobiDB-lite"/>
    </source>
</evidence>
<evidence type="ECO:0000313" key="3">
    <source>
        <dbReference type="Proteomes" id="UP000078576"/>
    </source>
</evidence>
<feature type="region of interest" description="Disordered" evidence="1">
    <location>
        <begin position="1"/>
        <end position="62"/>
    </location>
</feature>
<sequence length="62" mass="6496">MDLPTIMEGGVQRPTWLKAEGFPRTHGRKSTPKLGGSRSSDKKASTKVQAGPSAPSTCSILG</sequence>
<dbReference type="Proteomes" id="UP000078576">
    <property type="component" value="Unassembled WGS sequence"/>
</dbReference>
<dbReference type="EMBL" id="KN714670">
    <property type="protein sequence ID" value="KUI53654.1"/>
    <property type="molecule type" value="Genomic_DNA"/>
</dbReference>
<keyword evidence="3" id="KW-1185">Reference proteome</keyword>